<evidence type="ECO:0000313" key="2">
    <source>
        <dbReference type="EMBL" id="KZS11302.1"/>
    </source>
</evidence>
<dbReference type="CDD" id="cd20379">
    <property type="entry name" value="Tudor_dTUD-like"/>
    <property type="match status" value="3"/>
</dbReference>
<evidence type="ECO:0000313" key="3">
    <source>
        <dbReference type="Proteomes" id="UP000076858"/>
    </source>
</evidence>
<proteinExistence type="predicted"/>
<sequence length="2003" mass="223416">MTSNYFNVYVTHVVEVIDCQEKPNYCNLIFWGQKDRILATKMEEQIIACKFDSYPRPMMSDLRKDKVFCALVNNGWLRATISDYTVDRNGELEVFCIDYGYTVMVPMACIKAVPPTSTYISSCHPLATKFLLADVVIQKGPRGKEPVLQYLKRNVENKNVKAVALGIHNDFEGVRVYLNDQLLAKLLVEKYLGTSATTYFDALKEPVPIQRYFSVASLSPPSMVKNTRIPSLGHAEKPISNALPTASSQNKPNPVKSFTASCLEVNVAHSVVVTFVQNGPQKFVVQCNSPEAVRKLNDISRQLSSYAALNSKTLTKPERGDACIAISCRDKLFHRGVVTQVEDIKFAQVYFVDYGYTELVDLRSMFEIPSELVAVNLLAFRVTLEESAALMTHDGISEAFTRLVLYRNFKCHVSGETIPQSVILVDEAGRSVKDLVLATLVESQKALNVSELLKTTSLSPILPGANIKIAAVEVGDEENLFVTYAGPPGQFFGQFERRPVSELEALKNELRSAYSSCGIPGEILQVPLLYSDLKSHVGDYAVIRWTADKLLYRVKIINEYGNDVSVSFVDYGNNIKISRQEIWVPVKSLKLFSIQPFGIYCFVSGIKVPENEWALQVSDKSVRVKLGQPINGVYPATFDNPIINDINRPLSACSNLSPVANEWRPSVDGVKPVTNRKLEFDAPQESGFVRNAMPNIAFDQAAILNDNELDDSWAPPKAGEKVPNRPKTRSISSMSSNASQGQVEQMDWESTEPKQFPIQPMPKSQPVEVSKRAMPISLPIPLIYPNQKGLEGTTTSVEIVFVNNPNSFYCHLAETGPLLEDLMDKLARAYTDTSKESIKSVSVGVACVAQYTDDGGWYRGQVLNVEGSEVEVLFVDYGNKQRTPTSLIKDIQEEFVKQQPQAYHCSLAGVQDSTRSWTSEDKARFEQVGMGKRVTAIFSDRRENAKYPVRLTLEMETDQTGASPVVINDLFAPTRKTLPVPDVANYPALPTSFDSTEVNLAWFHNIGKFFLSPVNLAPYQKELDQLGEYYTALSSSELVEDSPSVGLPCVVRFKDDDRFYRSQILSIHGNFAQVLFVDYGNEQETPLKELKRIHPRFMKSPQLTWQCRLKNVIMPDSEIYYSQDLRMHINACFSHGQILGARFYPPTDGIYNVDLNVPEIGDVAQYLVKNKILCFHNTCSGKEVKVPPQNLDFAPDKIISTGAFVSFAKTPLEFWIQLEPDAVDVLMEQSDTIVTQPEFLNDKTNFVPVAGAFCLAFFSDDRRWYRAVVETLEQNRVIVNYIDYGNSSTVALDHLRALPVSLADKPAMVFKCCLDGIESPISKDVTEAFLDQVLDLVATVKFIKIVNGVLHVRLYNAADGKDLAEKIGLPVKPIELEVYVAYCISPDNFWIQRKEDESKVTEIQDQLYRELEGANAGSYRMQGQPIPGQIYAVNHPVYHTWYRAQVEFLDGHSGMAEVRFIDYGDRHKVSLSDFRHLPSSLKDFPTMAVESSLNCQSRPKHWPEQALKYFNSICSPEVVFRVKFGAKNGSVQQIDCMETPTENVIETLNSKIKQFLLEDAGRVLEALDSVSKSYKEIESHPVIRPSGELISELHCVLGQSISSKAVAVCLTSPSAVWLHLDPSSANTLMESIQKHVRSTEFSKTKPVEPLVGLSCLALFPEDQRWYRAVIESVDRNLATVNYVDYGNSSTIGLDLLRPLPSSLVAQPALALKCALDGVDRCPNELPNTSKCQSAIFDQTMLVTFIEKTEKHIFVRLRDTAGNDLNEKLGLPASVTATTNVRLGNEASNATSLQSHNGVISGAVDVRVSYVKSAGMFWIQYESNIEEIEQIRDNLRPLDANDAPNVPPISVKENVLYAVMHPEYNRFFRARANQVNGDMVEAFFLDIGYTDWVPLSSVRPCPAILKYIPPMASECTFRTPVYPDQYCEEIQKAFSGATEGVVCQAVFSGPQPAQGVQCIESLFAKGVNVGNLLYNLISSSAPQSGTAGGFRNFPLFPSKQQRGL</sequence>
<dbReference type="Gene3D" id="2.40.50.90">
    <property type="match status" value="8"/>
</dbReference>
<comment type="caution">
    <text evidence="2">The sequence shown here is derived from an EMBL/GenBank/DDBJ whole genome shotgun (WGS) entry which is preliminary data.</text>
</comment>
<evidence type="ECO:0000256" key="1">
    <source>
        <dbReference type="SAM" id="MobiDB-lite"/>
    </source>
</evidence>
<dbReference type="EMBL" id="LRGB01001581">
    <property type="protein sequence ID" value="KZS11302.1"/>
    <property type="molecule type" value="Genomic_DNA"/>
</dbReference>
<dbReference type="Proteomes" id="UP000076858">
    <property type="component" value="Unassembled WGS sequence"/>
</dbReference>
<dbReference type="Pfam" id="PF00567">
    <property type="entry name" value="TUDOR"/>
    <property type="match status" value="9"/>
</dbReference>
<accession>A0A0P5V6J3</accession>
<dbReference type="GO" id="GO:0005737">
    <property type="term" value="C:cytoplasm"/>
    <property type="evidence" value="ECO:0007669"/>
    <property type="project" value="UniProtKB-ARBA"/>
</dbReference>
<keyword evidence="3" id="KW-1185">Reference proteome</keyword>
<dbReference type="InterPro" id="IPR035437">
    <property type="entry name" value="SNase_OB-fold_sf"/>
</dbReference>
<feature type="compositionally biased region" description="Polar residues" evidence="1">
    <location>
        <begin position="729"/>
        <end position="742"/>
    </location>
</feature>
<dbReference type="OrthoDB" id="9989103at2759"/>
<dbReference type="InterPro" id="IPR050621">
    <property type="entry name" value="Tudor_domain_containing"/>
</dbReference>
<dbReference type="PANTHER" id="PTHR22948:SF72">
    <property type="entry name" value="TUDOR DOMAIN-CONTAINING PROTEIN"/>
    <property type="match status" value="1"/>
</dbReference>
<name>A0A0P5V6J3_9CRUS</name>
<dbReference type="SMART" id="SM00333">
    <property type="entry name" value="TUDOR"/>
    <property type="match status" value="9"/>
</dbReference>
<dbReference type="InterPro" id="IPR002999">
    <property type="entry name" value="Tudor"/>
</dbReference>
<dbReference type="PANTHER" id="PTHR22948">
    <property type="entry name" value="TUDOR DOMAIN CONTAINING PROTEIN"/>
    <property type="match status" value="1"/>
</dbReference>
<dbReference type="STRING" id="35525.A0A0P5V6J3"/>
<dbReference type="Gene3D" id="2.30.30.140">
    <property type="match status" value="9"/>
</dbReference>
<dbReference type="SUPFAM" id="SSF63748">
    <property type="entry name" value="Tudor/PWWP/MBT"/>
    <property type="match status" value="9"/>
</dbReference>
<organism evidence="2 3">
    <name type="scientific">Daphnia magna</name>
    <dbReference type="NCBI Taxonomy" id="35525"/>
    <lineage>
        <taxon>Eukaryota</taxon>
        <taxon>Metazoa</taxon>
        <taxon>Ecdysozoa</taxon>
        <taxon>Arthropoda</taxon>
        <taxon>Crustacea</taxon>
        <taxon>Branchiopoda</taxon>
        <taxon>Diplostraca</taxon>
        <taxon>Cladocera</taxon>
        <taxon>Anomopoda</taxon>
        <taxon>Daphniidae</taxon>
        <taxon>Daphnia</taxon>
    </lineage>
</organism>
<dbReference type="FunFam" id="2.30.30.140:FF:000018">
    <property type="entry name" value="Serine/threonine-protein kinase 31"/>
    <property type="match status" value="3"/>
</dbReference>
<protein>
    <submittedName>
        <fullName evidence="2">Uncharacterized protein</fullName>
    </submittedName>
</protein>
<reference evidence="2 3" key="1">
    <citation type="submission" date="2016-03" db="EMBL/GenBank/DDBJ databases">
        <title>EvidentialGene: Evidence-directed Construction of Genes on Genomes.</title>
        <authorList>
            <person name="Gilbert D.G."/>
            <person name="Choi J.-H."/>
            <person name="Mockaitis K."/>
            <person name="Colbourne J."/>
            <person name="Pfrender M."/>
        </authorList>
    </citation>
    <scope>NUCLEOTIDE SEQUENCE [LARGE SCALE GENOMIC DNA]</scope>
    <source>
        <strain evidence="2 3">Xinb3</strain>
        <tissue evidence="2">Complete organism</tissue>
    </source>
</reference>
<dbReference type="PROSITE" id="PS50304">
    <property type="entry name" value="TUDOR"/>
    <property type="match status" value="7"/>
</dbReference>
<feature type="region of interest" description="Disordered" evidence="1">
    <location>
        <begin position="709"/>
        <end position="742"/>
    </location>
</feature>
<gene>
    <name evidence="2" type="ORF">APZ42_024057</name>
</gene>